<feature type="active site" evidence="5">
    <location>
        <position position="169"/>
    </location>
</feature>
<feature type="domain" description="3-hydroxyisobutyrate dehydrogenase-like NAD-binding" evidence="8">
    <location>
        <begin position="163"/>
        <end position="289"/>
    </location>
</feature>
<feature type="domain" description="6-phosphogluconate dehydrogenase NADP-binding" evidence="7">
    <location>
        <begin position="3"/>
        <end position="160"/>
    </location>
</feature>
<dbReference type="GO" id="GO:0008442">
    <property type="term" value="F:3-hydroxyisobutyrate dehydrogenase activity"/>
    <property type="evidence" value="ECO:0007669"/>
    <property type="project" value="UniProtKB-EC"/>
</dbReference>
<dbReference type="EC" id="1.1.1.31" evidence="6"/>
<dbReference type="InterPro" id="IPR013328">
    <property type="entry name" value="6PGD_dom2"/>
</dbReference>
<evidence type="ECO:0000256" key="2">
    <source>
        <dbReference type="ARBA" id="ARBA00022456"/>
    </source>
</evidence>
<comment type="caution">
    <text evidence="9">The sequence shown here is derived from an EMBL/GenBank/DDBJ whole genome shotgun (WGS) entry which is preliminary data.</text>
</comment>
<accession>A0A4R8UA35</accession>
<dbReference type="Proteomes" id="UP000297866">
    <property type="component" value="Unassembled WGS sequence"/>
</dbReference>
<keyword evidence="10" id="KW-1185">Reference proteome</keyword>
<comment type="catalytic activity">
    <reaction evidence="6">
        <text>3-hydroxy-2-methylpropanoate + NAD(+) = 2-methyl-3-oxopropanoate + NADH + H(+)</text>
        <dbReference type="Rhea" id="RHEA:17681"/>
        <dbReference type="ChEBI" id="CHEBI:11805"/>
        <dbReference type="ChEBI" id="CHEBI:15378"/>
        <dbReference type="ChEBI" id="CHEBI:57540"/>
        <dbReference type="ChEBI" id="CHEBI:57700"/>
        <dbReference type="ChEBI" id="CHEBI:57945"/>
        <dbReference type="EC" id="1.1.1.31"/>
    </reaction>
</comment>
<gene>
    <name evidence="9" type="primary">mmsB</name>
    <name evidence="9" type="ORF">E3O23_16500</name>
</gene>
<dbReference type="GO" id="GO:0051287">
    <property type="term" value="F:NAD binding"/>
    <property type="evidence" value="ECO:0007669"/>
    <property type="project" value="InterPro"/>
</dbReference>
<dbReference type="PROSITE" id="PS00895">
    <property type="entry name" value="3_HYDROXYISOBUT_DH"/>
    <property type="match status" value="1"/>
</dbReference>
<dbReference type="SUPFAM" id="SSF48179">
    <property type="entry name" value="6-phosphogluconate dehydrogenase C-terminal domain-like"/>
    <property type="match status" value="1"/>
</dbReference>
<reference evidence="9 10" key="1">
    <citation type="submission" date="2019-03" db="EMBL/GenBank/DDBJ databases">
        <title>Genomics of glacier-inhabiting Cryobacterium strains.</title>
        <authorList>
            <person name="Liu Q."/>
            <person name="Xin Y.-H."/>
        </authorList>
    </citation>
    <scope>NUCLEOTIDE SEQUENCE [LARGE SCALE GENOMIC DNA]</scope>
    <source>
        <strain evidence="9 10">Sr47</strain>
    </source>
</reference>
<organism evidence="9 10">
    <name type="scientific">Cryobacterium tagatosivorans</name>
    <dbReference type="NCBI Taxonomy" id="1259199"/>
    <lineage>
        <taxon>Bacteria</taxon>
        <taxon>Bacillati</taxon>
        <taxon>Actinomycetota</taxon>
        <taxon>Actinomycetes</taxon>
        <taxon>Micrococcales</taxon>
        <taxon>Microbacteriaceae</taxon>
        <taxon>Cryobacterium</taxon>
    </lineage>
</organism>
<sequence length="300" mass="29941">MTKIAFIGLGNMGGPMAANLARAGHQVSGYDVVPAALAHARENGVDALGSAAESVAGAEVVITMLPSGAHVLGAYRDGLLAAAQPGTLFIDSSTIDVDDARAARELARDAGHRGLDAPVSGGVGGAEAGTLTFMVGADDPDFAAAEPILAVMGARVVHCGGSGAGQAAKICNNLILGVSMIAVSEAFVLGEKLGLTHQALFDVASAASGQCWALTTNCPVPGPVPSSPANRDYQPGFAGALMAKDLGLALNALEATGTAAQLGPLAASIYRRFADEGGAGLDFSAIINTIRHNSNLEVSA</sequence>
<name>A0A4R8UA35_9MICO</name>
<dbReference type="SUPFAM" id="SSF51735">
    <property type="entry name" value="NAD(P)-binding Rossmann-fold domains"/>
    <property type="match status" value="1"/>
</dbReference>
<evidence type="ECO:0000313" key="9">
    <source>
        <dbReference type="EMBL" id="TFB46757.1"/>
    </source>
</evidence>
<evidence type="ECO:0000256" key="3">
    <source>
        <dbReference type="ARBA" id="ARBA00023002"/>
    </source>
</evidence>
<dbReference type="Pfam" id="PF14833">
    <property type="entry name" value="NAD_binding_11"/>
    <property type="match status" value="1"/>
</dbReference>
<keyword evidence="2 6" id="KW-0101">Branched-chain amino acid catabolism</keyword>
<dbReference type="Pfam" id="PF03446">
    <property type="entry name" value="NAD_binding_2"/>
    <property type="match status" value="1"/>
</dbReference>
<protein>
    <recommendedName>
        <fullName evidence="6">3-hydroxyisobutyrate dehydrogenase</fullName>
        <shortName evidence="6">HIBADH</shortName>
        <ecNumber evidence="6">1.1.1.31</ecNumber>
    </recommendedName>
</protein>
<comment type="similarity">
    <text evidence="1 6">Belongs to the HIBADH-related family.</text>
</comment>
<dbReference type="InterPro" id="IPR011548">
    <property type="entry name" value="HIBADH"/>
</dbReference>
<dbReference type="RefSeq" id="WP_134492919.1">
    <property type="nucleotide sequence ID" value="NZ_SOEZ01000078.1"/>
</dbReference>
<dbReference type="FunFam" id="1.10.1040.10:FF:000006">
    <property type="entry name" value="3-hydroxyisobutyrate dehydrogenase"/>
    <property type="match status" value="1"/>
</dbReference>
<dbReference type="OrthoDB" id="3185659at2"/>
<dbReference type="PANTHER" id="PTHR22981:SF7">
    <property type="entry name" value="3-HYDROXYISOBUTYRATE DEHYDROGENASE, MITOCHONDRIAL"/>
    <property type="match status" value="1"/>
</dbReference>
<evidence type="ECO:0000256" key="6">
    <source>
        <dbReference type="RuleBase" id="RU910714"/>
    </source>
</evidence>
<dbReference type="AlphaFoldDB" id="A0A4R8UA35"/>
<dbReference type="PIRSF" id="PIRSF000103">
    <property type="entry name" value="HIBADH"/>
    <property type="match status" value="1"/>
</dbReference>
<dbReference type="GO" id="GO:0050661">
    <property type="term" value="F:NADP binding"/>
    <property type="evidence" value="ECO:0007669"/>
    <property type="project" value="InterPro"/>
</dbReference>
<evidence type="ECO:0000256" key="5">
    <source>
        <dbReference type="PIRSR" id="PIRSR000103-1"/>
    </source>
</evidence>
<dbReference type="EMBL" id="SOEZ01000078">
    <property type="protein sequence ID" value="TFB46757.1"/>
    <property type="molecule type" value="Genomic_DNA"/>
</dbReference>
<dbReference type="InterPro" id="IPR006115">
    <property type="entry name" value="6PGDH_NADP-bd"/>
</dbReference>
<dbReference type="InterPro" id="IPR002204">
    <property type="entry name" value="3-OH-isobutyrate_DH-rel_CS"/>
</dbReference>
<keyword evidence="3 6" id="KW-0560">Oxidoreductase</keyword>
<dbReference type="InterPro" id="IPR029154">
    <property type="entry name" value="HIBADH-like_NADP-bd"/>
</dbReference>
<dbReference type="InterPro" id="IPR036291">
    <property type="entry name" value="NAD(P)-bd_dom_sf"/>
</dbReference>
<evidence type="ECO:0000256" key="1">
    <source>
        <dbReference type="ARBA" id="ARBA00009080"/>
    </source>
</evidence>
<evidence type="ECO:0000313" key="10">
    <source>
        <dbReference type="Proteomes" id="UP000297866"/>
    </source>
</evidence>
<comment type="pathway">
    <text evidence="6">Amino-acid degradation; L-valine degradation.</text>
</comment>
<dbReference type="NCBIfam" id="TIGR01692">
    <property type="entry name" value="HIBADH"/>
    <property type="match status" value="1"/>
</dbReference>
<dbReference type="UniPathway" id="UPA00362"/>
<dbReference type="Gene3D" id="3.40.50.720">
    <property type="entry name" value="NAD(P)-binding Rossmann-like Domain"/>
    <property type="match status" value="1"/>
</dbReference>
<proteinExistence type="inferred from homology"/>
<evidence type="ECO:0000259" key="8">
    <source>
        <dbReference type="Pfam" id="PF14833"/>
    </source>
</evidence>
<keyword evidence="4 6" id="KW-0520">NAD</keyword>
<dbReference type="Gene3D" id="1.10.1040.10">
    <property type="entry name" value="N-(1-d-carboxylethyl)-l-norvaline Dehydrogenase, domain 2"/>
    <property type="match status" value="1"/>
</dbReference>
<dbReference type="InterPro" id="IPR015815">
    <property type="entry name" value="HIBADH-related"/>
</dbReference>
<evidence type="ECO:0000256" key="4">
    <source>
        <dbReference type="ARBA" id="ARBA00023027"/>
    </source>
</evidence>
<evidence type="ECO:0000259" key="7">
    <source>
        <dbReference type="Pfam" id="PF03446"/>
    </source>
</evidence>
<dbReference type="InterPro" id="IPR008927">
    <property type="entry name" value="6-PGluconate_DH-like_C_sf"/>
</dbReference>
<dbReference type="GO" id="GO:0006574">
    <property type="term" value="P:L-valine catabolic process"/>
    <property type="evidence" value="ECO:0007669"/>
    <property type="project" value="UniProtKB-UniPathway"/>
</dbReference>
<dbReference type="PANTHER" id="PTHR22981">
    <property type="entry name" value="3-HYDROXYISOBUTYRATE DEHYDROGENASE-RELATED"/>
    <property type="match status" value="1"/>
</dbReference>